<feature type="compositionally biased region" description="Basic and acidic residues" evidence="1">
    <location>
        <begin position="13"/>
        <end position="26"/>
    </location>
</feature>
<evidence type="ECO:0000256" key="1">
    <source>
        <dbReference type="SAM" id="MobiDB-lite"/>
    </source>
</evidence>
<comment type="caution">
    <text evidence="2">The sequence shown here is derived from an EMBL/GenBank/DDBJ whole genome shotgun (WGS) entry which is preliminary data.</text>
</comment>
<sequence>MFDFGPTEATDEPPSKKWKTADDRVAEQLTEGVEEPPSLDGGEGTSSGRRRRNPVSDMPANGRHPGGEESSKQEPPGQLNVELSLNFKANLNCSQKCNPYRESKQIFCDLIPASGRNADIFTGGIKAAIVFDEPGSVIIVTGTLPPARKQQHK</sequence>
<dbReference type="EMBL" id="JAWWNJ010000018">
    <property type="protein sequence ID" value="KAK7037119.1"/>
    <property type="molecule type" value="Genomic_DNA"/>
</dbReference>
<dbReference type="Proteomes" id="UP001362999">
    <property type="component" value="Unassembled WGS sequence"/>
</dbReference>
<proteinExistence type="predicted"/>
<name>A0AAW0CG69_9AGAR</name>
<gene>
    <name evidence="2" type="ORF">R3P38DRAFT_2771133</name>
</gene>
<organism evidence="2 3">
    <name type="scientific">Favolaschia claudopus</name>
    <dbReference type="NCBI Taxonomy" id="2862362"/>
    <lineage>
        <taxon>Eukaryota</taxon>
        <taxon>Fungi</taxon>
        <taxon>Dikarya</taxon>
        <taxon>Basidiomycota</taxon>
        <taxon>Agaricomycotina</taxon>
        <taxon>Agaricomycetes</taxon>
        <taxon>Agaricomycetidae</taxon>
        <taxon>Agaricales</taxon>
        <taxon>Marasmiineae</taxon>
        <taxon>Mycenaceae</taxon>
        <taxon>Favolaschia</taxon>
    </lineage>
</organism>
<dbReference type="AlphaFoldDB" id="A0AAW0CG69"/>
<protein>
    <submittedName>
        <fullName evidence="2">Uncharacterized protein</fullName>
    </submittedName>
</protein>
<evidence type="ECO:0000313" key="3">
    <source>
        <dbReference type="Proteomes" id="UP001362999"/>
    </source>
</evidence>
<reference evidence="2 3" key="1">
    <citation type="journal article" date="2024" name="J Genomics">
        <title>Draft genome sequencing and assembly of Favolaschia claudopus CIRM-BRFM 2984 isolated from oak limbs.</title>
        <authorList>
            <person name="Navarro D."/>
            <person name="Drula E."/>
            <person name="Chaduli D."/>
            <person name="Cazenave R."/>
            <person name="Ahrendt S."/>
            <person name="Wang J."/>
            <person name="Lipzen A."/>
            <person name="Daum C."/>
            <person name="Barry K."/>
            <person name="Grigoriev I.V."/>
            <person name="Favel A."/>
            <person name="Rosso M.N."/>
            <person name="Martin F."/>
        </authorList>
    </citation>
    <scope>NUCLEOTIDE SEQUENCE [LARGE SCALE GENOMIC DNA]</scope>
    <source>
        <strain evidence="2 3">CIRM-BRFM 2984</strain>
    </source>
</reference>
<accession>A0AAW0CG69</accession>
<keyword evidence="3" id="KW-1185">Reference proteome</keyword>
<feature type="region of interest" description="Disordered" evidence="1">
    <location>
        <begin position="1"/>
        <end position="81"/>
    </location>
</feature>
<evidence type="ECO:0000313" key="2">
    <source>
        <dbReference type="EMBL" id="KAK7037119.1"/>
    </source>
</evidence>